<feature type="non-terminal residue" evidence="2">
    <location>
        <position position="78"/>
    </location>
</feature>
<evidence type="ECO:0000259" key="1">
    <source>
        <dbReference type="Pfam" id="PF12621"/>
    </source>
</evidence>
<evidence type="ECO:0000313" key="3">
    <source>
        <dbReference type="Proteomes" id="UP000812287"/>
    </source>
</evidence>
<organism evidence="2 3">
    <name type="scientific">Guyanagaster necrorhizus</name>
    <dbReference type="NCBI Taxonomy" id="856835"/>
    <lineage>
        <taxon>Eukaryota</taxon>
        <taxon>Fungi</taxon>
        <taxon>Dikarya</taxon>
        <taxon>Basidiomycota</taxon>
        <taxon>Agaricomycotina</taxon>
        <taxon>Agaricomycetes</taxon>
        <taxon>Agaricomycetidae</taxon>
        <taxon>Agaricales</taxon>
        <taxon>Marasmiineae</taxon>
        <taxon>Physalacriaceae</taxon>
        <taxon>Guyanagaster</taxon>
    </lineage>
</organism>
<accession>A0A9P8AP78</accession>
<dbReference type="InterPro" id="IPR022257">
    <property type="entry name" value="PHM7_ext"/>
</dbReference>
<keyword evidence="3" id="KW-1185">Reference proteome</keyword>
<evidence type="ECO:0000313" key="2">
    <source>
        <dbReference type="EMBL" id="KAG7442521.1"/>
    </source>
</evidence>
<reference evidence="2" key="1">
    <citation type="submission" date="2020-11" db="EMBL/GenBank/DDBJ databases">
        <title>Adaptations for nitrogen fixation in a non-lichenized fungal sporocarp promotes dispersal by wood-feeding termites.</title>
        <authorList>
            <consortium name="DOE Joint Genome Institute"/>
            <person name="Koch R.A."/>
            <person name="Yoon G."/>
            <person name="Arayal U."/>
            <person name="Lail K."/>
            <person name="Amirebrahimi M."/>
            <person name="Labutti K."/>
            <person name="Lipzen A."/>
            <person name="Riley R."/>
            <person name="Barry K."/>
            <person name="Henrissat B."/>
            <person name="Grigoriev I.V."/>
            <person name="Herr J.R."/>
            <person name="Aime M.C."/>
        </authorList>
    </citation>
    <scope>NUCLEOTIDE SEQUENCE</scope>
    <source>
        <strain evidence="2">MCA 3950</strain>
    </source>
</reference>
<sequence length="78" mass="8641">ESDDEADQDEHAFDHPSTYVEQPWIWIPHDVLGLSKVLVDDLKKAGVEASDAGAMMDRKGVVEVTRNPPDEDWAGGHD</sequence>
<proteinExistence type="predicted"/>
<feature type="domain" description="10TM putative phosphate transporter extracellular tail" evidence="1">
    <location>
        <begin position="5"/>
        <end position="70"/>
    </location>
</feature>
<protein>
    <recommendedName>
        <fullName evidence="1">10TM putative phosphate transporter extracellular tail domain-containing protein</fullName>
    </recommendedName>
</protein>
<gene>
    <name evidence="2" type="ORF">BT62DRAFT_824455</name>
</gene>
<dbReference type="OrthoDB" id="1076608at2759"/>
<dbReference type="EMBL" id="MU250551">
    <property type="protein sequence ID" value="KAG7442521.1"/>
    <property type="molecule type" value="Genomic_DNA"/>
</dbReference>
<feature type="non-terminal residue" evidence="2">
    <location>
        <position position="1"/>
    </location>
</feature>
<name>A0A9P8AP78_9AGAR</name>
<comment type="caution">
    <text evidence="2">The sequence shown here is derived from an EMBL/GenBank/DDBJ whole genome shotgun (WGS) entry which is preliminary data.</text>
</comment>
<dbReference type="AlphaFoldDB" id="A0A9P8AP78"/>
<dbReference type="RefSeq" id="XP_043036021.1">
    <property type="nucleotide sequence ID" value="XM_043182374.1"/>
</dbReference>
<dbReference type="Pfam" id="PF12621">
    <property type="entry name" value="PHM7_ext"/>
    <property type="match status" value="1"/>
</dbReference>
<dbReference type="Proteomes" id="UP000812287">
    <property type="component" value="Unassembled WGS sequence"/>
</dbReference>
<dbReference type="GeneID" id="66104671"/>